<evidence type="ECO:0000259" key="14">
    <source>
        <dbReference type="PROSITE" id="PS50885"/>
    </source>
</evidence>
<keyword evidence="8 12" id="KW-1133">Transmembrane helix</keyword>
<dbReference type="Proteomes" id="UP001229955">
    <property type="component" value="Chromosome"/>
</dbReference>
<evidence type="ECO:0000256" key="1">
    <source>
        <dbReference type="ARBA" id="ARBA00000085"/>
    </source>
</evidence>
<dbReference type="EMBL" id="CP130612">
    <property type="protein sequence ID" value="WKW12585.1"/>
    <property type="molecule type" value="Genomic_DNA"/>
</dbReference>
<dbReference type="PANTHER" id="PTHR45436">
    <property type="entry name" value="SENSOR HISTIDINE KINASE YKOH"/>
    <property type="match status" value="1"/>
</dbReference>
<reference evidence="15" key="1">
    <citation type="submission" date="2023-07" db="EMBL/GenBank/DDBJ databases">
        <authorList>
            <person name="Haufschild T."/>
            <person name="Kallscheuer N."/>
            <person name="Hammer J."/>
            <person name="Kohn T."/>
            <person name="Kabuu M."/>
            <person name="Jogler M."/>
            <person name="Wohfarth N."/>
            <person name="Heuer A."/>
            <person name="Rohde M."/>
            <person name="van Teeseling M.C.F."/>
            <person name="Jogler C."/>
        </authorList>
    </citation>
    <scope>NUCLEOTIDE SEQUENCE</scope>
    <source>
        <strain evidence="15">Strain 138</strain>
        <strain evidence="16">Strain 318</strain>
    </source>
</reference>
<dbReference type="Pfam" id="PF00672">
    <property type="entry name" value="HAMP"/>
    <property type="match status" value="1"/>
</dbReference>
<accession>A0AA49Q7W4</accession>
<evidence type="ECO:0000256" key="11">
    <source>
        <dbReference type="SAM" id="MobiDB-lite"/>
    </source>
</evidence>
<comment type="catalytic activity">
    <reaction evidence="1">
        <text>ATP + protein L-histidine = ADP + protein N-phospho-L-histidine.</text>
        <dbReference type="EC" id="2.7.13.3"/>
    </reaction>
</comment>
<evidence type="ECO:0000256" key="8">
    <source>
        <dbReference type="ARBA" id="ARBA00022989"/>
    </source>
</evidence>
<evidence type="ECO:0000256" key="3">
    <source>
        <dbReference type="ARBA" id="ARBA00012438"/>
    </source>
</evidence>
<dbReference type="Pfam" id="PF02518">
    <property type="entry name" value="HATPase_c"/>
    <property type="match status" value="1"/>
</dbReference>
<evidence type="ECO:0000259" key="13">
    <source>
        <dbReference type="PROSITE" id="PS50109"/>
    </source>
</evidence>
<dbReference type="SMART" id="SM00387">
    <property type="entry name" value="HATPase_c"/>
    <property type="match status" value="1"/>
</dbReference>
<evidence type="ECO:0000313" key="15">
    <source>
        <dbReference type="EMBL" id="WKW12585.1"/>
    </source>
</evidence>
<feature type="region of interest" description="Disordered" evidence="11">
    <location>
        <begin position="481"/>
        <end position="505"/>
    </location>
</feature>
<dbReference type="InterPro" id="IPR036890">
    <property type="entry name" value="HATPase_C_sf"/>
</dbReference>
<dbReference type="Gene3D" id="6.10.340.10">
    <property type="match status" value="1"/>
</dbReference>
<feature type="transmembrane region" description="Helical" evidence="12">
    <location>
        <begin position="174"/>
        <end position="197"/>
    </location>
</feature>
<evidence type="ECO:0000313" key="17">
    <source>
        <dbReference type="Proteomes" id="UP001229955"/>
    </source>
</evidence>
<dbReference type="CDD" id="cd00082">
    <property type="entry name" value="HisKA"/>
    <property type="match status" value="1"/>
</dbReference>
<evidence type="ECO:0000256" key="5">
    <source>
        <dbReference type="ARBA" id="ARBA00022679"/>
    </source>
</evidence>
<feature type="domain" description="HAMP" evidence="14">
    <location>
        <begin position="198"/>
        <end position="252"/>
    </location>
</feature>
<dbReference type="PANTHER" id="PTHR45436:SF5">
    <property type="entry name" value="SENSOR HISTIDINE KINASE TRCS"/>
    <property type="match status" value="1"/>
</dbReference>
<dbReference type="FunFam" id="3.30.565.10:FF:000006">
    <property type="entry name" value="Sensor histidine kinase WalK"/>
    <property type="match status" value="1"/>
</dbReference>
<dbReference type="GO" id="GO:0005886">
    <property type="term" value="C:plasma membrane"/>
    <property type="evidence" value="ECO:0007669"/>
    <property type="project" value="TreeGrafter"/>
</dbReference>
<name>A0AA49Q5W9_9BACT</name>
<keyword evidence="17" id="KW-1185">Reference proteome</keyword>
<dbReference type="InterPro" id="IPR004358">
    <property type="entry name" value="Sig_transdc_His_kin-like_C"/>
</dbReference>
<dbReference type="PROSITE" id="PS50109">
    <property type="entry name" value="HIS_KIN"/>
    <property type="match status" value="1"/>
</dbReference>
<feature type="domain" description="Histidine kinase" evidence="13">
    <location>
        <begin position="260"/>
        <end position="478"/>
    </location>
</feature>
<evidence type="ECO:0000256" key="7">
    <source>
        <dbReference type="ARBA" id="ARBA00022777"/>
    </source>
</evidence>
<accession>A0AA49Q5W9</accession>
<evidence type="ECO:0000256" key="2">
    <source>
        <dbReference type="ARBA" id="ARBA00004370"/>
    </source>
</evidence>
<proteinExistence type="predicted"/>
<evidence type="ECO:0000256" key="9">
    <source>
        <dbReference type="ARBA" id="ARBA00023012"/>
    </source>
</evidence>
<dbReference type="SUPFAM" id="SSF55874">
    <property type="entry name" value="ATPase domain of HSP90 chaperone/DNA topoisomerase II/histidine kinase"/>
    <property type="match status" value="1"/>
</dbReference>
<dbReference type="EMBL" id="CP130613">
    <property type="protein sequence ID" value="WKW15492.1"/>
    <property type="molecule type" value="Genomic_DNA"/>
</dbReference>
<comment type="subcellular location">
    <subcellularLocation>
        <location evidence="2">Membrane</location>
    </subcellularLocation>
</comment>
<keyword evidence="6 12" id="KW-0812">Transmembrane</keyword>
<dbReference type="CDD" id="cd06225">
    <property type="entry name" value="HAMP"/>
    <property type="match status" value="1"/>
</dbReference>
<keyword evidence="4" id="KW-0597">Phosphoprotein</keyword>
<dbReference type="SUPFAM" id="SSF47384">
    <property type="entry name" value="Homodimeric domain of signal transducing histidine kinase"/>
    <property type="match status" value="1"/>
</dbReference>
<evidence type="ECO:0000256" key="10">
    <source>
        <dbReference type="ARBA" id="ARBA00023136"/>
    </source>
</evidence>
<dbReference type="InterPro" id="IPR036097">
    <property type="entry name" value="HisK_dim/P_sf"/>
</dbReference>
<dbReference type="CDD" id="cd00075">
    <property type="entry name" value="HATPase"/>
    <property type="match status" value="1"/>
</dbReference>
<dbReference type="EC" id="2.7.13.3" evidence="3"/>
<dbReference type="InterPro" id="IPR005467">
    <property type="entry name" value="His_kinase_dom"/>
</dbReference>
<dbReference type="InterPro" id="IPR050428">
    <property type="entry name" value="TCS_sensor_his_kinase"/>
</dbReference>
<evidence type="ECO:0000256" key="12">
    <source>
        <dbReference type="SAM" id="Phobius"/>
    </source>
</evidence>
<sequence>MTSIRARLTVSYVAALTATLVVFAAIVWSATQTEATRTLQRRTDLVADLAAIILQTSPASISLLVTEDSLVGQKIEQGVRRSLDMLPGYVIITDSTRVLYSSPAVDRLKLDDRQRLVNAAFRRTREQPAAEVRMDSTANIFVIAHFETPSRRIPVHRVVAGEPVAGLSLRDSALYYPILVILPLILLLSSAVSFLLAGHALMPVGRLISDLEAIQDGRSLHRRLPVESDENEIDRLSQTLNAMMSRLETSFAALRRFTADASHELKTPLTVLRADIERAMQSPHVADDQLPALEEALAETARMADLVESLLTLARADEGRFDLHREDVALEPIVREVVETAMILGEASGVRVRLETADTVHVDGDPVRLRQLFLNLVTNAAKYTPRDGLVTISLEDRGDHVAFVVQDTGVGIAAADLPYIFDRFWRADRVRSRTGERGGAGLGLAIAQWIAHAHGGFISVGSRLGRGSTFTVQLPLRGAPSQALGHAPGHAPGGQANPHGRLSET</sequence>
<evidence type="ECO:0000256" key="4">
    <source>
        <dbReference type="ARBA" id="ARBA00022553"/>
    </source>
</evidence>
<feature type="compositionally biased region" description="Low complexity" evidence="11">
    <location>
        <begin position="485"/>
        <end position="505"/>
    </location>
</feature>
<dbReference type="Gene3D" id="3.30.565.10">
    <property type="entry name" value="Histidine kinase-like ATPase, C-terminal domain"/>
    <property type="match status" value="1"/>
</dbReference>
<dbReference type="SMART" id="SM00388">
    <property type="entry name" value="HisKA"/>
    <property type="match status" value="1"/>
</dbReference>
<keyword evidence="7 15" id="KW-0418">Kinase</keyword>
<dbReference type="GO" id="GO:0000155">
    <property type="term" value="F:phosphorelay sensor kinase activity"/>
    <property type="evidence" value="ECO:0007669"/>
    <property type="project" value="InterPro"/>
</dbReference>
<dbReference type="InterPro" id="IPR003594">
    <property type="entry name" value="HATPase_dom"/>
</dbReference>
<dbReference type="Pfam" id="PF00512">
    <property type="entry name" value="HisKA"/>
    <property type="match status" value="1"/>
</dbReference>
<keyword evidence="10 12" id="KW-0472">Membrane</keyword>
<dbReference type="Gene3D" id="1.10.287.130">
    <property type="match status" value="1"/>
</dbReference>
<dbReference type="AlphaFoldDB" id="A0AA49Q5W9"/>
<organism evidence="15">
    <name type="scientific">Pseudogemmatithrix spongiicola</name>
    <dbReference type="NCBI Taxonomy" id="3062599"/>
    <lineage>
        <taxon>Bacteria</taxon>
        <taxon>Pseudomonadati</taxon>
        <taxon>Gemmatimonadota</taxon>
        <taxon>Gemmatimonadia</taxon>
        <taxon>Gemmatimonadales</taxon>
        <taxon>Gemmatimonadaceae</taxon>
        <taxon>Pseudogemmatithrix</taxon>
    </lineage>
</organism>
<keyword evidence="5" id="KW-0808">Transferase</keyword>
<dbReference type="InterPro" id="IPR003660">
    <property type="entry name" value="HAMP_dom"/>
</dbReference>
<dbReference type="PROSITE" id="PS50885">
    <property type="entry name" value="HAMP"/>
    <property type="match status" value="1"/>
</dbReference>
<dbReference type="RefSeq" id="WP_367885464.1">
    <property type="nucleotide sequence ID" value="NZ_CP130612.1"/>
</dbReference>
<evidence type="ECO:0000313" key="16">
    <source>
        <dbReference type="EMBL" id="WKW15492.1"/>
    </source>
</evidence>
<protein>
    <recommendedName>
        <fullName evidence="3">histidine kinase</fullName>
        <ecNumber evidence="3">2.7.13.3</ecNumber>
    </recommendedName>
</protein>
<keyword evidence="9" id="KW-0902">Two-component regulatory system</keyword>
<dbReference type="KEGG" id="pspc:Strain318_001880"/>
<dbReference type="PRINTS" id="PR00344">
    <property type="entry name" value="BCTRLSENSOR"/>
</dbReference>
<evidence type="ECO:0000256" key="6">
    <source>
        <dbReference type="ARBA" id="ARBA00022692"/>
    </source>
</evidence>
<gene>
    <name evidence="15" type="ORF">Strain138_001881</name>
    <name evidence="16" type="ORF">Strain318_001880</name>
</gene>
<dbReference type="SMART" id="SM00304">
    <property type="entry name" value="HAMP"/>
    <property type="match status" value="1"/>
</dbReference>
<dbReference type="InterPro" id="IPR003661">
    <property type="entry name" value="HisK_dim/P_dom"/>
</dbReference>